<dbReference type="AlphaFoldDB" id="A0A836APJ8"/>
<name>A0A836APJ8_SHEEP</name>
<gene>
    <name evidence="1" type="ORF">JEQ12_000347</name>
</gene>
<sequence>MQSPWHPLDDEAALTIVMLTNAANSAAPWLLRYFRYCFASLVGSASSRRNFSVVGAFSPFVTSFYWQEIQLILSEISLLYFFPLFLKQGLQKSEILNSSEQAIPSIPVALHTTQCSRPPNARLQADFASELQSHKSSCLLVSLPRNIFSHDPPFTWPVTGDHSSPCIWSPNSFSSTSAYFCTSTNTSTTDTPVQDTIFCHFPFSNPVAQYILLTAGHGL</sequence>
<dbReference type="Proteomes" id="UP000664991">
    <property type="component" value="Unassembled WGS sequence"/>
</dbReference>
<reference evidence="1 2" key="1">
    <citation type="submission" date="2020-12" db="EMBL/GenBank/DDBJ databases">
        <title>De novo assembly of Tibetan sheep genome.</title>
        <authorList>
            <person name="Li X."/>
        </authorList>
    </citation>
    <scope>NUCLEOTIDE SEQUENCE [LARGE SCALE GENOMIC DNA]</scope>
    <source>
        <tissue evidence="1">Heart</tissue>
    </source>
</reference>
<organism evidence="1 2">
    <name type="scientific">Ovis aries</name>
    <name type="common">Sheep</name>
    <dbReference type="NCBI Taxonomy" id="9940"/>
    <lineage>
        <taxon>Eukaryota</taxon>
        <taxon>Metazoa</taxon>
        <taxon>Chordata</taxon>
        <taxon>Craniata</taxon>
        <taxon>Vertebrata</taxon>
        <taxon>Euteleostomi</taxon>
        <taxon>Mammalia</taxon>
        <taxon>Eutheria</taxon>
        <taxon>Laurasiatheria</taxon>
        <taxon>Artiodactyla</taxon>
        <taxon>Ruminantia</taxon>
        <taxon>Pecora</taxon>
        <taxon>Bovidae</taxon>
        <taxon>Caprinae</taxon>
        <taxon>Ovis</taxon>
    </lineage>
</organism>
<evidence type="ECO:0000313" key="1">
    <source>
        <dbReference type="EMBL" id="KAG5214771.1"/>
    </source>
</evidence>
<dbReference type="EMBL" id="JAEMGP010000001">
    <property type="protein sequence ID" value="KAG5214771.1"/>
    <property type="molecule type" value="Genomic_DNA"/>
</dbReference>
<accession>A0A836APJ8</accession>
<comment type="caution">
    <text evidence="1">The sequence shown here is derived from an EMBL/GenBank/DDBJ whole genome shotgun (WGS) entry which is preliminary data.</text>
</comment>
<protein>
    <submittedName>
        <fullName evidence="1">Uncharacterized protein</fullName>
    </submittedName>
</protein>
<proteinExistence type="predicted"/>
<evidence type="ECO:0000313" key="2">
    <source>
        <dbReference type="Proteomes" id="UP000664991"/>
    </source>
</evidence>